<dbReference type="InterPro" id="IPR013783">
    <property type="entry name" value="Ig-like_fold"/>
</dbReference>
<evidence type="ECO:0000259" key="2">
    <source>
        <dbReference type="Pfam" id="PF18962"/>
    </source>
</evidence>
<dbReference type="Proteomes" id="UP000272117">
    <property type="component" value="Unassembled WGS sequence"/>
</dbReference>
<organism evidence="4 5">
    <name type="scientific">Rufibacter latericius</name>
    <dbReference type="NCBI Taxonomy" id="2487040"/>
    <lineage>
        <taxon>Bacteria</taxon>
        <taxon>Pseudomonadati</taxon>
        <taxon>Bacteroidota</taxon>
        <taxon>Cytophagia</taxon>
        <taxon>Cytophagales</taxon>
        <taxon>Hymenobacteraceae</taxon>
        <taxon>Rufibacter</taxon>
    </lineage>
</organism>
<dbReference type="InterPro" id="IPR045829">
    <property type="entry name" value="PKD_6"/>
</dbReference>
<reference evidence="4 5" key="1">
    <citation type="submission" date="2018-11" db="EMBL/GenBank/DDBJ databases">
        <title>Rufibacter latericius sp. nov., isolated from water in Baiyang Lake.</title>
        <authorList>
            <person name="Yang Y."/>
        </authorList>
    </citation>
    <scope>NUCLEOTIDE SEQUENCE [LARGE SCALE GENOMIC DNA]</scope>
    <source>
        <strain evidence="4 5">R-22-1c-1</strain>
    </source>
</reference>
<name>A0A3M9MUW9_9BACT</name>
<comment type="caution">
    <text evidence="4">The sequence shown here is derived from an EMBL/GenBank/DDBJ whole genome shotgun (WGS) entry which is preliminary data.</text>
</comment>
<feature type="domain" description="Secretion system C-terminal sorting" evidence="2">
    <location>
        <begin position="698"/>
        <end position="775"/>
    </location>
</feature>
<gene>
    <name evidence="4" type="ORF">EFB08_07865</name>
</gene>
<proteinExistence type="predicted"/>
<dbReference type="Pfam" id="PF19408">
    <property type="entry name" value="PKD_6"/>
    <property type="match status" value="3"/>
</dbReference>
<evidence type="ECO:0000256" key="1">
    <source>
        <dbReference type="SAM" id="MobiDB-lite"/>
    </source>
</evidence>
<dbReference type="Pfam" id="PF18962">
    <property type="entry name" value="Por_Secre_tail"/>
    <property type="match status" value="1"/>
</dbReference>
<feature type="domain" description="PKD-like" evidence="3">
    <location>
        <begin position="297"/>
        <end position="369"/>
    </location>
</feature>
<accession>A0A3M9MUW9</accession>
<keyword evidence="5" id="KW-1185">Reference proteome</keyword>
<dbReference type="AlphaFoldDB" id="A0A3M9MUW9"/>
<dbReference type="NCBIfam" id="TIGR04183">
    <property type="entry name" value="Por_Secre_tail"/>
    <property type="match status" value="1"/>
</dbReference>
<feature type="domain" description="PKD-like" evidence="3">
    <location>
        <begin position="500"/>
        <end position="577"/>
    </location>
</feature>
<feature type="compositionally biased region" description="Polar residues" evidence="1">
    <location>
        <begin position="131"/>
        <end position="146"/>
    </location>
</feature>
<feature type="compositionally biased region" description="Gly residues" evidence="1">
    <location>
        <begin position="182"/>
        <end position="198"/>
    </location>
</feature>
<feature type="domain" description="PKD-like" evidence="3">
    <location>
        <begin position="206"/>
        <end position="286"/>
    </location>
</feature>
<feature type="region of interest" description="Disordered" evidence="1">
    <location>
        <begin position="182"/>
        <end position="219"/>
    </location>
</feature>
<feature type="compositionally biased region" description="Gly residues" evidence="1">
    <location>
        <begin position="147"/>
        <end position="161"/>
    </location>
</feature>
<sequence>MLILFGFISQVQAQCSGSGECFDFKLVSAAAVNASTTRLTFSVRVNCDKDLSNVAFELPAGVRASAPKGQKYTYTIENTTNNPFYSVKFEGKAIKAYKNGAEDVFSYELPSSAFSKMSRIRIQAKAGQNVGTYSLNPQNCSSTSNSNGGGNGNGGNGNGNGGNGNGNGGNGNGNNGNGGNGNGGNGNGGNGNGNGGNGNSDCSDSQPRPIEGPAKPCPGEVVEYSIGNNYTSYDWDVPRAQAGNSPTGWEIVSGQGTNKVKVRVGMKNGTMKVTVNHSKCGTKVATLPVKPGNDIAVNIEGNTQYCSGDVLAFKASVSKANGNGNSKNSTYDFAWSVPSGWTIVSGQKSNTLVVKAGTASGEVSVMVASSGKKNKSLCEAGEATVTVTPKENCSPCTKPDLEVEAPGEVCASGEKIYKFAVEKRDPAGKVKYQFFLPEEFQVVSQGYGYVNVTVNNAKPDSTLFVTVVAVNGNNCGAEAVCLPVEVEDCPTGPCTKPTVALVAPDSVCNLSDEPATIRVAQVRAGVTYSFDVPEGFIILDEGVGFVTVVAVLEEAQLEQNYTFRVIATNDCGSTALEEEIYVNDCGNGNPLPVTLTRFEGVSRNGAVELAWSTASEINNDRFEIERSANGKDFKKVGEVKGNGNSSALIDYAYTDRTAASGTLYYRLRQVDFDNAFEYSKVIAVSHNAGSASQAAINVFPNPVTSGVVGIRFAEQVQGAATIRLSDLSGKVLHSQDWSSVDSQVDMNLTGLNLRAGIYMLSVTANGRSTTQRIVVR</sequence>
<evidence type="ECO:0000259" key="3">
    <source>
        <dbReference type="Pfam" id="PF19408"/>
    </source>
</evidence>
<protein>
    <submittedName>
        <fullName evidence="4">T9SS C-terminal target domain-containing protein</fullName>
    </submittedName>
</protein>
<dbReference type="Gene3D" id="2.60.40.10">
    <property type="entry name" value="Immunoglobulins"/>
    <property type="match status" value="1"/>
</dbReference>
<dbReference type="EMBL" id="RJJD01000003">
    <property type="protein sequence ID" value="RNI29326.1"/>
    <property type="molecule type" value="Genomic_DNA"/>
</dbReference>
<evidence type="ECO:0000313" key="4">
    <source>
        <dbReference type="EMBL" id="RNI29326.1"/>
    </source>
</evidence>
<feature type="region of interest" description="Disordered" evidence="1">
    <location>
        <begin position="131"/>
        <end position="161"/>
    </location>
</feature>
<dbReference type="InterPro" id="IPR026444">
    <property type="entry name" value="Secre_tail"/>
</dbReference>
<evidence type="ECO:0000313" key="5">
    <source>
        <dbReference type="Proteomes" id="UP000272117"/>
    </source>
</evidence>